<feature type="binding site" evidence="9">
    <location>
        <begin position="328"/>
        <end position="331"/>
    </location>
    <ligand>
        <name>GTP</name>
        <dbReference type="ChEBI" id="CHEBI:37565"/>
    </ligand>
</feature>
<feature type="binding site" evidence="9">
    <location>
        <begin position="264"/>
        <end position="268"/>
    </location>
    <ligand>
        <name>GTP</name>
        <dbReference type="ChEBI" id="CHEBI:37565"/>
    </ligand>
</feature>
<keyword evidence="6 9" id="KW-0472">Membrane</keyword>
<dbReference type="SUPFAM" id="SSF47364">
    <property type="entry name" value="Domain of the SRP/SRP receptor G-proteins"/>
    <property type="match status" value="1"/>
</dbReference>
<dbReference type="InterPro" id="IPR042101">
    <property type="entry name" value="SRP54_N_sf"/>
</dbReference>
<dbReference type="Pfam" id="PF00448">
    <property type="entry name" value="SRP54"/>
    <property type="match status" value="1"/>
</dbReference>
<dbReference type="Gene3D" id="3.40.50.300">
    <property type="entry name" value="P-loop containing nucleotide triphosphate hydrolases"/>
    <property type="match status" value="1"/>
</dbReference>
<dbReference type="OrthoDB" id="9804720at2"/>
<sequence length="386" mass="43507">MGFFKKLKDKLFTLKTDEQKLEEKNAKVEAKLAKKMAKSTPTRNLEDEQLKLKKVQDKLAKEEQKEIEKNTKVEKFVTGLAKSNNLFSKALLDLEKNHIVLDEDYFESLEEILIMSDVSLKLTQVLLNEVKQTVRRQNIEDPKMVAEIIIDKMFLLYANQDDINTELSFDPTKMNVYMMVGVNGSGKTTSIAKIANLFIKQGKKVLIAAADTFRAAAAEQLQIWAQRVGADIVVAQKQNQDPASVVFQALEKGKNEKYDLVIIDTAGRLQNKVNLMNELEKINRIVEKFIERPIDESLLVLDATTGQNGISQARAFNEVTKLTGIVLTKMDGTSKGGIVLTIKDEFNLYVKYIGLGEKVDDLSEFDLDAFIYAMAKDVIESEINNA</sequence>
<organism evidence="14 15">
    <name type="scientific">Mycoplasma testudineum</name>
    <dbReference type="NCBI Taxonomy" id="244584"/>
    <lineage>
        <taxon>Bacteria</taxon>
        <taxon>Bacillati</taxon>
        <taxon>Mycoplasmatota</taxon>
        <taxon>Mollicutes</taxon>
        <taxon>Mycoplasmataceae</taxon>
        <taxon>Mycoplasma</taxon>
    </lineage>
</organism>
<dbReference type="InterPro" id="IPR036225">
    <property type="entry name" value="SRP/SRP_N"/>
</dbReference>
<protein>
    <recommendedName>
        <fullName evidence="9">Signal recognition particle receptor FtsY</fullName>
        <shortName evidence="9">SRP receptor</shortName>
        <ecNumber evidence="9">3.6.5.4</ecNumber>
    </recommendedName>
</protein>
<dbReference type="Proteomes" id="UP000295518">
    <property type="component" value="Unassembled WGS sequence"/>
</dbReference>
<comment type="catalytic activity">
    <reaction evidence="8 9">
        <text>GTP + H2O = GDP + phosphate + H(+)</text>
        <dbReference type="Rhea" id="RHEA:19669"/>
        <dbReference type="ChEBI" id="CHEBI:15377"/>
        <dbReference type="ChEBI" id="CHEBI:15378"/>
        <dbReference type="ChEBI" id="CHEBI:37565"/>
        <dbReference type="ChEBI" id="CHEBI:43474"/>
        <dbReference type="ChEBI" id="CHEBI:58189"/>
        <dbReference type="EC" id="3.6.5.4"/>
    </reaction>
</comment>
<dbReference type="EMBL" id="SNWN01000015">
    <property type="protein sequence ID" value="TDO19119.1"/>
    <property type="molecule type" value="Genomic_DNA"/>
</dbReference>
<dbReference type="GO" id="GO:0006614">
    <property type="term" value="P:SRP-dependent cotranslational protein targeting to membrane"/>
    <property type="evidence" value="ECO:0007669"/>
    <property type="project" value="InterPro"/>
</dbReference>
<dbReference type="Pfam" id="PF02881">
    <property type="entry name" value="SRP54_N"/>
    <property type="match status" value="1"/>
</dbReference>
<evidence type="ECO:0000256" key="3">
    <source>
        <dbReference type="ARBA" id="ARBA00022741"/>
    </source>
</evidence>
<feature type="coiled-coil region" evidence="10">
    <location>
        <begin position="4"/>
        <end position="72"/>
    </location>
</feature>
<keyword evidence="10" id="KW-0175">Coiled coil</keyword>
<dbReference type="GO" id="GO:0003924">
    <property type="term" value="F:GTPase activity"/>
    <property type="evidence" value="ECO:0007669"/>
    <property type="project" value="UniProtKB-UniRule"/>
</dbReference>
<feature type="binding site" evidence="9">
    <location>
        <begin position="181"/>
        <end position="188"/>
    </location>
    <ligand>
        <name>GTP</name>
        <dbReference type="ChEBI" id="CHEBI:37565"/>
    </ligand>
</feature>
<dbReference type="SUPFAM" id="SSF52540">
    <property type="entry name" value="P-loop containing nucleoside triphosphate hydrolases"/>
    <property type="match status" value="1"/>
</dbReference>
<dbReference type="AlphaFoldDB" id="A0A4V3C2P1"/>
<comment type="subunit">
    <text evidence="9">Part of the signal recognition particle protein translocation system, which is composed of SRP and FtsY.</text>
</comment>
<evidence type="ECO:0000256" key="2">
    <source>
        <dbReference type="ARBA" id="ARBA00022490"/>
    </source>
</evidence>
<proteinExistence type="inferred from homology"/>
<dbReference type="SMART" id="SM00962">
    <property type="entry name" value="SRP54"/>
    <property type="match status" value="1"/>
</dbReference>
<keyword evidence="4 9" id="KW-0378">Hydrolase</keyword>
<dbReference type="InterPro" id="IPR003593">
    <property type="entry name" value="AAA+_ATPase"/>
</dbReference>
<gene>
    <name evidence="9" type="primary">ftsY</name>
    <name evidence="14" type="ORF">EI74_0763</name>
</gene>
<dbReference type="SMART" id="SM00963">
    <property type="entry name" value="SRP54_N"/>
    <property type="match status" value="1"/>
</dbReference>
<dbReference type="RefSeq" id="WP_094254923.1">
    <property type="nucleotide sequence ID" value="NZ_NNCE01000007.1"/>
</dbReference>
<reference evidence="14 15" key="1">
    <citation type="submission" date="2019-03" db="EMBL/GenBank/DDBJ databases">
        <title>Genomic Encyclopedia of Archaeal and Bacterial Type Strains, Phase II (KMG-II): from individual species to whole genera.</title>
        <authorList>
            <person name="Goeker M."/>
        </authorList>
    </citation>
    <scope>NUCLEOTIDE SEQUENCE [LARGE SCALE GENOMIC DNA]</scope>
    <source>
        <strain evidence="14 15">ATCC 700618</strain>
    </source>
</reference>
<evidence type="ECO:0000259" key="13">
    <source>
        <dbReference type="SMART" id="SM00963"/>
    </source>
</evidence>
<dbReference type="InterPro" id="IPR027417">
    <property type="entry name" value="P-loop_NTPase"/>
</dbReference>
<dbReference type="InterPro" id="IPR000897">
    <property type="entry name" value="SRP54_GTPase_dom"/>
</dbReference>
<dbReference type="EC" id="3.6.5.4" evidence="9"/>
<dbReference type="GO" id="GO:0005886">
    <property type="term" value="C:plasma membrane"/>
    <property type="evidence" value="ECO:0007669"/>
    <property type="project" value="UniProtKB-SubCell"/>
</dbReference>
<comment type="subcellular location">
    <subcellularLocation>
        <location evidence="9">Cell membrane</location>
        <topology evidence="9">Peripheral membrane protein</topology>
        <orientation evidence="9">Cytoplasmic side</orientation>
    </subcellularLocation>
    <subcellularLocation>
        <location evidence="9">Cytoplasm</location>
    </subcellularLocation>
</comment>
<evidence type="ECO:0000256" key="9">
    <source>
        <dbReference type="HAMAP-Rule" id="MF_00920"/>
    </source>
</evidence>
<dbReference type="HAMAP" id="MF_00920">
    <property type="entry name" value="FtsY"/>
    <property type="match status" value="1"/>
</dbReference>
<feature type="domain" description="Signal recognition particle SRP54 helical bundle" evidence="13">
    <location>
        <begin position="76"/>
        <end position="157"/>
    </location>
</feature>
<dbReference type="PANTHER" id="PTHR43134:SF1">
    <property type="entry name" value="SIGNAL RECOGNITION PARTICLE RECEPTOR SUBUNIT ALPHA"/>
    <property type="match status" value="1"/>
</dbReference>
<evidence type="ECO:0000256" key="4">
    <source>
        <dbReference type="ARBA" id="ARBA00022801"/>
    </source>
</evidence>
<evidence type="ECO:0000256" key="5">
    <source>
        <dbReference type="ARBA" id="ARBA00023134"/>
    </source>
</evidence>
<evidence type="ECO:0000313" key="15">
    <source>
        <dbReference type="Proteomes" id="UP000295518"/>
    </source>
</evidence>
<keyword evidence="3 9" id="KW-0547">Nucleotide-binding</keyword>
<feature type="domain" description="SRP54-type proteins GTP-binding" evidence="12">
    <location>
        <begin position="174"/>
        <end position="376"/>
    </location>
</feature>
<dbReference type="GO" id="GO:0005525">
    <property type="term" value="F:GTP binding"/>
    <property type="evidence" value="ECO:0007669"/>
    <property type="project" value="UniProtKB-UniRule"/>
</dbReference>
<dbReference type="SMART" id="SM00382">
    <property type="entry name" value="AAA"/>
    <property type="match status" value="1"/>
</dbReference>
<evidence type="ECO:0000256" key="8">
    <source>
        <dbReference type="ARBA" id="ARBA00048027"/>
    </source>
</evidence>
<keyword evidence="1 9" id="KW-1003">Cell membrane</keyword>
<dbReference type="PANTHER" id="PTHR43134">
    <property type="entry name" value="SIGNAL RECOGNITION PARTICLE RECEPTOR SUBUNIT ALPHA"/>
    <property type="match status" value="1"/>
</dbReference>
<comment type="function">
    <text evidence="9">Involved in targeting and insertion of nascent membrane proteins into the cytoplasmic membrane. Acts as a receptor for the complex formed by the signal recognition particle (SRP) and the ribosome-nascent chain (RNC).</text>
</comment>
<dbReference type="FunFam" id="3.40.50.300:FF:000053">
    <property type="entry name" value="Signal recognition particle receptor FtsY"/>
    <property type="match status" value="1"/>
</dbReference>
<evidence type="ECO:0000259" key="11">
    <source>
        <dbReference type="SMART" id="SM00382"/>
    </source>
</evidence>
<evidence type="ECO:0000259" key="12">
    <source>
        <dbReference type="SMART" id="SM00962"/>
    </source>
</evidence>
<dbReference type="GO" id="GO:0005047">
    <property type="term" value="F:signal recognition particle binding"/>
    <property type="evidence" value="ECO:0007669"/>
    <property type="project" value="TreeGrafter"/>
</dbReference>
<keyword evidence="7 9" id="KW-0675">Receptor</keyword>
<name>A0A4V3C2P1_9MOLU</name>
<keyword evidence="2 9" id="KW-0963">Cytoplasm</keyword>
<dbReference type="InterPro" id="IPR013822">
    <property type="entry name" value="Signal_recog_particl_SRP54_hlx"/>
</dbReference>
<feature type="domain" description="AAA+ ATPase" evidence="11">
    <location>
        <begin position="173"/>
        <end position="354"/>
    </location>
</feature>
<accession>A0A4V3C2P1</accession>
<comment type="caution">
    <text evidence="14">The sequence shown here is derived from an EMBL/GenBank/DDBJ whole genome shotgun (WGS) entry which is preliminary data.</text>
</comment>
<dbReference type="NCBIfam" id="TIGR00064">
    <property type="entry name" value="ftsY"/>
    <property type="match status" value="1"/>
</dbReference>
<keyword evidence="15" id="KW-1185">Reference proteome</keyword>
<evidence type="ECO:0000256" key="7">
    <source>
        <dbReference type="ARBA" id="ARBA00023170"/>
    </source>
</evidence>
<evidence type="ECO:0000313" key="14">
    <source>
        <dbReference type="EMBL" id="TDO19119.1"/>
    </source>
</evidence>
<evidence type="ECO:0000256" key="6">
    <source>
        <dbReference type="ARBA" id="ARBA00023136"/>
    </source>
</evidence>
<dbReference type="GO" id="GO:0005737">
    <property type="term" value="C:cytoplasm"/>
    <property type="evidence" value="ECO:0007669"/>
    <property type="project" value="UniProtKB-SubCell"/>
</dbReference>
<evidence type="ECO:0000256" key="1">
    <source>
        <dbReference type="ARBA" id="ARBA00022475"/>
    </source>
</evidence>
<comment type="similarity">
    <text evidence="9">Belongs to the GTP-binding SRP family. FtsY subfamily.</text>
</comment>
<dbReference type="Gene3D" id="1.20.120.140">
    <property type="entry name" value="Signal recognition particle SRP54, nucleotide-binding domain"/>
    <property type="match status" value="1"/>
</dbReference>
<dbReference type="InterPro" id="IPR004390">
    <property type="entry name" value="SR_rcpt_FtsY"/>
</dbReference>
<keyword evidence="5 9" id="KW-0342">GTP-binding</keyword>
<evidence type="ECO:0000256" key="10">
    <source>
        <dbReference type="SAM" id="Coils"/>
    </source>
</evidence>